<dbReference type="OrthoDB" id="9815027at2"/>
<name>A0A2A3JUL6_9RHOB</name>
<organism evidence="2">
    <name type="scientific">Alloyangia mangrovi</name>
    <dbReference type="NCBI Taxonomy" id="1779329"/>
    <lineage>
        <taxon>Bacteria</taxon>
        <taxon>Pseudomonadati</taxon>
        <taxon>Pseudomonadota</taxon>
        <taxon>Alphaproteobacteria</taxon>
        <taxon>Rhodobacterales</taxon>
        <taxon>Roseobacteraceae</taxon>
        <taxon>Alloyangia</taxon>
    </lineage>
</organism>
<dbReference type="SUPFAM" id="SSF51338">
    <property type="entry name" value="Composite domain of metallo-dependent hydrolases"/>
    <property type="match status" value="1"/>
</dbReference>
<reference evidence="2" key="1">
    <citation type="submission" date="2017-09" db="EMBL/GenBank/DDBJ databases">
        <title>Yangia sp. SAOS 153D whole genome sequencing.</title>
        <authorList>
            <person name="Verma A."/>
            <person name="Krishnamurthi S."/>
        </authorList>
    </citation>
    <scope>NUCLEOTIDE SEQUENCE [LARGE SCALE GENOMIC DNA]</scope>
    <source>
        <strain evidence="2">SAOS 153D</strain>
    </source>
</reference>
<sequence>MTTTMHRRLDEALAAGTDLLLTDLRCPEALLTEGAPAGAPVDADGTASVDLLLRAGRIAAVAAPGGAAAGAPRLSLGGRHVWPMLVDAHTHLDKGHVIGRAPSSGGTHPGAREPPPAIASRIGGMTI</sequence>
<comment type="caution">
    <text evidence="2">The sequence shown here is derived from an EMBL/GenBank/DDBJ whole genome shotgun (WGS) entry which is preliminary data.</text>
</comment>
<protein>
    <recommendedName>
        <fullName evidence="3">Cytosine deaminase</fullName>
    </recommendedName>
</protein>
<dbReference type="Gene3D" id="3.20.20.140">
    <property type="entry name" value="Metal-dependent hydrolases"/>
    <property type="match status" value="1"/>
</dbReference>
<dbReference type="InterPro" id="IPR018228">
    <property type="entry name" value="DNase_TatD-rel_CS"/>
</dbReference>
<evidence type="ECO:0000313" key="2">
    <source>
        <dbReference type="EMBL" id="PBD18169.1"/>
    </source>
</evidence>
<dbReference type="GO" id="GO:0016810">
    <property type="term" value="F:hydrolase activity, acting on carbon-nitrogen (but not peptide) bonds"/>
    <property type="evidence" value="ECO:0007669"/>
    <property type="project" value="InterPro"/>
</dbReference>
<dbReference type="EMBL" id="NTHN01000270">
    <property type="protein sequence ID" value="PBD18169.1"/>
    <property type="molecule type" value="Genomic_DNA"/>
</dbReference>
<feature type="region of interest" description="Disordered" evidence="1">
    <location>
        <begin position="100"/>
        <end position="127"/>
    </location>
</feature>
<proteinExistence type="predicted"/>
<gene>
    <name evidence="2" type="ORF">CLG85_16155</name>
</gene>
<dbReference type="Gene3D" id="2.30.40.10">
    <property type="entry name" value="Urease, subunit C, domain 1"/>
    <property type="match status" value="1"/>
</dbReference>
<dbReference type="PROSITE" id="PS01137">
    <property type="entry name" value="TATD_1"/>
    <property type="match status" value="1"/>
</dbReference>
<dbReference type="InterPro" id="IPR011059">
    <property type="entry name" value="Metal-dep_hydrolase_composite"/>
</dbReference>
<evidence type="ECO:0008006" key="3">
    <source>
        <dbReference type="Google" id="ProtNLM"/>
    </source>
</evidence>
<evidence type="ECO:0000256" key="1">
    <source>
        <dbReference type="SAM" id="MobiDB-lite"/>
    </source>
</evidence>
<accession>A0A2A3JUL6</accession>
<dbReference type="AlphaFoldDB" id="A0A2A3JUL6"/>